<feature type="chain" id="PRO_5020189763" description="Cobalt-zinc-cadmium efflux system protein" evidence="1">
    <location>
        <begin position="20"/>
        <end position="114"/>
    </location>
</feature>
<dbReference type="EMBL" id="SGXC01000001">
    <property type="protein sequence ID" value="RZS86573.1"/>
    <property type="molecule type" value="Genomic_DNA"/>
</dbReference>
<organism evidence="2 3">
    <name type="scientific">Pigmentiphaga kullae</name>
    <dbReference type="NCBI Taxonomy" id="151784"/>
    <lineage>
        <taxon>Bacteria</taxon>
        <taxon>Pseudomonadati</taxon>
        <taxon>Pseudomonadota</taxon>
        <taxon>Betaproteobacteria</taxon>
        <taxon>Burkholderiales</taxon>
        <taxon>Alcaligenaceae</taxon>
        <taxon>Pigmentiphaga</taxon>
    </lineage>
</organism>
<evidence type="ECO:0000313" key="3">
    <source>
        <dbReference type="Proteomes" id="UP000292445"/>
    </source>
</evidence>
<dbReference type="AlphaFoldDB" id="A0A4Q7NN51"/>
<name>A0A4Q7NN51_9BURK</name>
<evidence type="ECO:0000313" key="2">
    <source>
        <dbReference type="EMBL" id="RZS86573.1"/>
    </source>
</evidence>
<feature type="signal peptide" evidence="1">
    <location>
        <begin position="1"/>
        <end position="19"/>
    </location>
</feature>
<accession>A0A4Q7NN51</accession>
<keyword evidence="3" id="KW-1185">Reference proteome</keyword>
<reference evidence="2 3" key="1">
    <citation type="submission" date="2019-02" db="EMBL/GenBank/DDBJ databases">
        <title>Genomic Encyclopedia of Type Strains, Phase IV (KMG-IV): sequencing the most valuable type-strain genomes for metagenomic binning, comparative biology and taxonomic classification.</title>
        <authorList>
            <person name="Goeker M."/>
        </authorList>
    </citation>
    <scope>NUCLEOTIDE SEQUENCE [LARGE SCALE GENOMIC DNA]</scope>
    <source>
        <strain evidence="2 3">K24</strain>
    </source>
</reference>
<evidence type="ECO:0000256" key="1">
    <source>
        <dbReference type="SAM" id="SignalP"/>
    </source>
</evidence>
<dbReference type="Proteomes" id="UP000292445">
    <property type="component" value="Unassembled WGS sequence"/>
</dbReference>
<comment type="caution">
    <text evidence="2">The sequence shown here is derived from an EMBL/GenBank/DDBJ whole genome shotgun (WGS) entry which is preliminary data.</text>
</comment>
<sequence length="114" mass="12475">MRRLFVLLLILLVPFQATWAVSARYCEHEAEQVVSSHFGHHKHVHMGEDVEQADGGWSHADCMVCHLVASHAVFPVLSLAPAGSVTVALTAPANWLPLSGPVSQPERPQWPPLV</sequence>
<proteinExistence type="predicted"/>
<evidence type="ECO:0008006" key="4">
    <source>
        <dbReference type="Google" id="ProtNLM"/>
    </source>
</evidence>
<protein>
    <recommendedName>
        <fullName evidence="4">Cobalt-zinc-cadmium efflux system protein</fullName>
    </recommendedName>
</protein>
<gene>
    <name evidence="2" type="ORF">EV675_2620</name>
</gene>
<keyword evidence="1" id="KW-0732">Signal</keyword>